<protein>
    <submittedName>
        <fullName evidence="1">Chromosome 9 SCAF15033, whole genome shotgun sequence</fullName>
    </submittedName>
</protein>
<accession>Q4RK27</accession>
<evidence type="ECO:0000313" key="1">
    <source>
        <dbReference type="EMBL" id="CAG11255.1"/>
    </source>
</evidence>
<reference evidence="1" key="2">
    <citation type="submission" date="2004-02" db="EMBL/GenBank/DDBJ databases">
        <authorList>
            <consortium name="Genoscope"/>
            <consortium name="Whitehead Institute Centre for Genome Research"/>
        </authorList>
    </citation>
    <scope>NUCLEOTIDE SEQUENCE</scope>
</reference>
<dbReference type="KEGG" id="tng:GSTEN00033166G001"/>
<name>Q4RK27_TETNG</name>
<organism evidence="1">
    <name type="scientific">Tetraodon nigroviridis</name>
    <name type="common">Spotted green pufferfish</name>
    <name type="synonym">Chelonodon nigroviridis</name>
    <dbReference type="NCBI Taxonomy" id="99883"/>
    <lineage>
        <taxon>Eukaryota</taxon>
        <taxon>Metazoa</taxon>
        <taxon>Chordata</taxon>
        <taxon>Craniata</taxon>
        <taxon>Vertebrata</taxon>
        <taxon>Euteleostomi</taxon>
        <taxon>Actinopterygii</taxon>
        <taxon>Neopterygii</taxon>
        <taxon>Teleostei</taxon>
        <taxon>Neoteleostei</taxon>
        <taxon>Acanthomorphata</taxon>
        <taxon>Eupercaria</taxon>
        <taxon>Tetraodontiformes</taxon>
        <taxon>Tetradontoidea</taxon>
        <taxon>Tetraodontidae</taxon>
        <taxon>Tetraodon</taxon>
    </lineage>
</organism>
<gene>
    <name evidence="1" type="ORF">GSTENG00033166001</name>
</gene>
<dbReference type="AlphaFoldDB" id="Q4RK27"/>
<reference evidence="1" key="1">
    <citation type="journal article" date="2004" name="Nature">
        <title>Genome duplication in the teleost fish Tetraodon nigroviridis reveals the early vertebrate proto-karyotype.</title>
        <authorList>
            <person name="Jaillon O."/>
            <person name="Aury J.-M."/>
            <person name="Brunet F."/>
            <person name="Petit J.-L."/>
            <person name="Stange-Thomann N."/>
            <person name="Mauceli E."/>
            <person name="Bouneau L."/>
            <person name="Fischer C."/>
            <person name="Ozouf-Costaz C."/>
            <person name="Bernot A."/>
            <person name="Nicaud S."/>
            <person name="Jaffe D."/>
            <person name="Fisher S."/>
            <person name="Lutfalla G."/>
            <person name="Dossat C."/>
            <person name="Segurens B."/>
            <person name="Dasilva C."/>
            <person name="Salanoubat M."/>
            <person name="Levy M."/>
            <person name="Boudet N."/>
            <person name="Castellano S."/>
            <person name="Anthouard V."/>
            <person name="Jubin C."/>
            <person name="Castelli V."/>
            <person name="Katinka M."/>
            <person name="Vacherie B."/>
            <person name="Biemont C."/>
            <person name="Skalli Z."/>
            <person name="Cattolico L."/>
            <person name="Poulain J."/>
            <person name="De Berardinis V."/>
            <person name="Cruaud C."/>
            <person name="Duprat S."/>
            <person name="Brottier P."/>
            <person name="Coutanceau J.-P."/>
            <person name="Gouzy J."/>
            <person name="Parra G."/>
            <person name="Lardier G."/>
            <person name="Chapple C."/>
            <person name="McKernan K.J."/>
            <person name="McEwan P."/>
            <person name="Bosak S."/>
            <person name="Kellis M."/>
            <person name="Volff J.-N."/>
            <person name="Guigo R."/>
            <person name="Zody M.C."/>
            <person name="Mesirov J."/>
            <person name="Lindblad-Toh K."/>
            <person name="Birren B."/>
            <person name="Nusbaum C."/>
            <person name="Kahn D."/>
            <person name="Robinson-Rechavi M."/>
            <person name="Laudet V."/>
            <person name="Schachter V."/>
            <person name="Quetier F."/>
            <person name="Saurin W."/>
            <person name="Scarpelli C."/>
            <person name="Wincker P."/>
            <person name="Lander E.S."/>
            <person name="Weissenbach J."/>
            <person name="Roest Crollius H."/>
        </authorList>
    </citation>
    <scope>NUCLEOTIDE SEQUENCE [LARGE SCALE GENOMIC DNA]</scope>
</reference>
<sequence length="42" mass="4531">MAAWLVVELRADRDGSPTRTLATVGTGAVGWGWSQGKGRERM</sequence>
<proteinExistence type="predicted"/>
<dbReference type="EMBL" id="CAAE01015033">
    <property type="protein sequence ID" value="CAG11255.1"/>
    <property type="molecule type" value="Genomic_DNA"/>
</dbReference>